<keyword evidence="1" id="KW-1133">Transmembrane helix</keyword>
<accession>A0A6G0T2E6</accession>
<comment type="caution">
    <text evidence="2">The sequence shown here is derived from an EMBL/GenBank/DDBJ whole genome shotgun (WGS) entry which is preliminary data.</text>
</comment>
<keyword evidence="1" id="KW-0472">Membrane</keyword>
<dbReference type="AlphaFoldDB" id="A0A6G0T2E6"/>
<sequence>MYPKHLKYFSTYSNELKSLIEIFSFSASMYNLLLFIWTYMKTLMTINKHTWCLIPKPTLLMRIVMCANSRKLTADNNERRLLAKFQSRTAIDVPTFRYGQLVRLYGRIQEPHSNVCYLPLENTNKTKTDNHRILRYQHQYIRSQASGLIIINNCVTDAIDASNFIVVAGTLYHITDDTARVVSVRYHTWQPAGRQETDSKGFILFLQYLFIINELT</sequence>
<name>A0A6G0T2E6_APHGL</name>
<feature type="transmembrane region" description="Helical" evidence="1">
    <location>
        <begin position="20"/>
        <end position="40"/>
    </location>
</feature>
<keyword evidence="1" id="KW-0812">Transmembrane</keyword>
<gene>
    <name evidence="2" type="ORF">AGLY_015558</name>
</gene>
<reference evidence="2 3" key="1">
    <citation type="submission" date="2019-08" db="EMBL/GenBank/DDBJ databases">
        <title>The genome of the soybean aphid Biotype 1, its phylome, world population structure and adaptation to the North American continent.</title>
        <authorList>
            <person name="Giordano R."/>
            <person name="Donthu R.K."/>
            <person name="Hernandez A.G."/>
            <person name="Wright C.L."/>
            <person name="Zimin A.V."/>
        </authorList>
    </citation>
    <scope>NUCLEOTIDE SEQUENCE [LARGE SCALE GENOMIC DNA]</scope>
    <source>
        <tissue evidence="2">Whole aphids</tissue>
    </source>
</reference>
<evidence type="ECO:0000313" key="2">
    <source>
        <dbReference type="EMBL" id="KAE9524077.1"/>
    </source>
</evidence>
<keyword evidence="3" id="KW-1185">Reference proteome</keyword>
<proteinExistence type="predicted"/>
<evidence type="ECO:0000313" key="3">
    <source>
        <dbReference type="Proteomes" id="UP000475862"/>
    </source>
</evidence>
<evidence type="ECO:0000256" key="1">
    <source>
        <dbReference type="SAM" id="Phobius"/>
    </source>
</evidence>
<dbReference type="Proteomes" id="UP000475862">
    <property type="component" value="Unassembled WGS sequence"/>
</dbReference>
<protein>
    <submittedName>
        <fullName evidence="2">Uncharacterized protein</fullName>
    </submittedName>
</protein>
<organism evidence="2 3">
    <name type="scientific">Aphis glycines</name>
    <name type="common">Soybean aphid</name>
    <dbReference type="NCBI Taxonomy" id="307491"/>
    <lineage>
        <taxon>Eukaryota</taxon>
        <taxon>Metazoa</taxon>
        <taxon>Ecdysozoa</taxon>
        <taxon>Arthropoda</taxon>
        <taxon>Hexapoda</taxon>
        <taxon>Insecta</taxon>
        <taxon>Pterygota</taxon>
        <taxon>Neoptera</taxon>
        <taxon>Paraneoptera</taxon>
        <taxon>Hemiptera</taxon>
        <taxon>Sternorrhyncha</taxon>
        <taxon>Aphidomorpha</taxon>
        <taxon>Aphidoidea</taxon>
        <taxon>Aphididae</taxon>
        <taxon>Aphidini</taxon>
        <taxon>Aphis</taxon>
        <taxon>Aphis</taxon>
    </lineage>
</organism>
<dbReference type="EMBL" id="VYZN01000073">
    <property type="protein sequence ID" value="KAE9524077.1"/>
    <property type="molecule type" value="Genomic_DNA"/>
</dbReference>